<sequence>MGKKDQFMEEAFEQAREALAVGEVPVGCVFVYRDEVIARGRNTVNETHNATRHAEMNCVDGTLVWCKERGLDHCAVFCEVSVYVTVEPCGMCADALGQLGVSGLVFGCSNDRFGGCGSVVDVPQLYGHQYAIEKGVRAHDAVHLLKEFYKGENPNAPTDKAKRKT</sequence>
<evidence type="ECO:0000256" key="1">
    <source>
        <dbReference type="ARBA" id="ARBA00022801"/>
    </source>
</evidence>
<name>A0A0P4VVY7_SCYOL</name>
<feature type="domain" description="CMP/dCMP-type deaminase" evidence="2">
    <location>
        <begin position="2"/>
        <end position="118"/>
    </location>
</feature>
<dbReference type="GO" id="GO:0005634">
    <property type="term" value="C:nucleus"/>
    <property type="evidence" value="ECO:0007669"/>
    <property type="project" value="TreeGrafter"/>
</dbReference>
<dbReference type="EMBL" id="GDRN01104295">
    <property type="protein sequence ID" value="JAI57939.1"/>
    <property type="molecule type" value="Transcribed_RNA"/>
</dbReference>
<dbReference type="AlphaFoldDB" id="A0A0P4VVY7"/>
<dbReference type="Gene3D" id="3.40.140.10">
    <property type="entry name" value="Cytidine Deaminase, domain 2"/>
    <property type="match status" value="1"/>
</dbReference>
<dbReference type="GO" id="GO:0046872">
    <property type="term" value="F:metal ion binding"/>
    <property type="evidence" value="ECO:0007669"/>
    <property type="project" value="UniProtKB-KW"/>
</dbReference>
<reference evidence="3" key="1">
    <citation type="submission" date="2015-09" db="EMBL/GenBank/DDBJ databases">
        <title>Scylla olivacea transcriptome.</title>
        <authorList>
            <person name="Ikhwanuddin M."/>
        </authorList>
    </citation>
    <scope>NUCLEOTIDE SEQUENCE</scope>
</reference>
<dbReference type="InterPro" id="IPR002125">
    <property type="entry name" value="CMP_dCMP_dom"/>
</dbReference>
<protein>
    <recommendedName>
        <fullName evidence="2">CMP/dCMP-type deaminase domain-containing protein</fullName>
    </recommendedName>
</protein>
<dbReference type="PANTHER" id="PTHR11079">
    <property type="entry name" value="CYTOSINE DEAMINASE FAMILY MEMBER"/>
    <property type="match status" value="1"/>
</dbReference>
<dbReference type="CDD" id="cd01285">
    <property type="entry name" value="nucleoside_deaminase"/>
    <property type="match status" value="1"/>
</dbReference>
<dbReference type="InterPro" id="IPR016193">
    <property type="entry name" value="Cytidine_deaminase-like"/>
</dbReference>
<keyword evidence="1" id="KW-0378">Hydrolase</keyword>
<dbReference type="PROSITE" id="PS51747">
    <property type="entry name" value="CYT_DCMP_DEAMINASES_2"/>
    <property type="match status" value="1"/>
</dbReference>
<proteinExistence type="predicted"/>
<dbReference type="Pfam" id="PF00383">
    <property type="entry name" value="dCMP_cyt_deam_1"/>
    <property type="match status" value="1"/>
</dbReference>
<dbReference type="SUPFAM" id="SSF53927">
    <property type="entry name" value="Cytidine deaminase-like"/>
    <property type="match status" value="1"/>
</dbReference>
<organism evidence="3">
    <name type="scientific">Scylla olivacea</name>
    <name type="common">Orange mud crab</name>
    <name type="synonym">Cancer olivacea</name>
    <dbReference type="NCBI Taxonomy" id="85551"/>
    <lineage>
        <taxon>Eukaryota</taxon>
        <taxon>Metazoa</taxon>
        <taxon>Ecdysozoa</taxon>
        <taxon>Arthropoda</taxon>
        <taxon>Crustacea</taxon>
        <taxon>Multicrustacea</taxon>
        <taxon>Malacostraca</taxon>
        <taxon>Eumalacostraca</taxon>
        <taxon>Eucarida</taxon>
        <taxon>Decapoda</taxon>
        <taxon>Pleocyemata</taxon>
        <taxon>Brachyura</taxon>
        <taxon>Eubrachyura</taxon>
        <taxon>Portunoidea</taxon>
        <taxon>Portunidae</taxon>
        <taxon>Portuninae</taxon>
        <taxon>Scylla</taxon>
    </lineage>
</organism>
<accession>A0A0P4VVY7</accession>
<evidence type="ECO:0000313" key="3">
    <source>
        <dbReference type="EMBL" id="JAI57939.1"/>
    </source>
</evidence>
<evidence type="ECO:0000259" key="2">
    <source>
        <dbReference type="PROSITE" id="PS51747"/>
    </source>
</evidence>
<dbReference type="GO" id="GO:0052717">
    <property type="term" value="F:tRNA-specific adenosine-34 deaminase activity"/>
    <property type="evidence" value="ECO:0007669"/>
    <property type="project" value="UniProtKB-EC"/>
</dbReference>
<dbReference type="GO" id="GO:0005737">
    <property type="term" value="C:cytoplasm"/>
    <property type="evidence" value="ECO:0007669"/>
    <property type="project" value="TreeGrafter"/>
</dbReference>
<dbReference type="GO" id="GO:0002100">
    <property type="term" value="P:tRNA wobble adenosine to inosine editing"/>
    <property type="evidence" value="ECO:0007669"/>
    <property type="project" value="InterPro"/>
</dbReference>
<dbReference type="PANTHER" id="PTHR11079:SF149">
    <property type="entry name" value="TRNA-SPECIFIC ADENOSINE DEAMINASE 2"/>
    <property type="match status" value="1"/>
</dbReference>